<dbReference type="EMBL" id="LLXI01010015">
    <property type="protein sequence ID" value="PKY63375.1"/>
    <property type="molecule type" value="Genomic_DNA"/>
</dbReference>
<reference evidence="1 2" key="1">
    <citation type="submission" date="2015-10" db="EMBL/GenBank/DDBJ databases">
        <title>Genome analyses suggest a sexual origin of heterokaryosis in a supposedly ancient asexual fungus.</title>
        <authorList>
            <person name="Ropars J."/>
            <person name="Sedzielewska K."/>
            <person name="Noel J."/>
            <person name="Charron P."/>
            <person name="Farinelli L."/>
            <person name="Marton T."/>
            <person name="Kruger M."/>
            <person name="Pelin A."/>
            <person name="Brachmann A."/>
            <person name="Corradi N."/>
        </authorList>
    </citation>
    <scope>NUCLEOTIDE SEQUENCE [LARGE SCALE GENOMIC DNA]</scope>
    <source>
        <strain evidence="1 2">A4</strain>
    </source>
</reference>
<evidence type="ECO:0000313" key="2">
    <source>
        <dbReference type="Proteomes" id="UP000234323"/>
    </source>
</evidence>
<dbReference type="Proteomes" id="UP000234323">
    <property type="component" value="Unassembled WGS sequence"/>
</dbReference>
<proteinExistence type="predicted"/>
<keyword evidence="2" id="KW-1185">Reference proteome</keyword>
<feature type="non-terminal residue" evidence="1">
    <location>
        <position position="1"/>
    </location>
</feature>
<name>A0A2I1HWY0_9GLOM</name>
<dbReference type="AlphaFoldDB" id="A0A2I1HWY0"/>
<accession>A0A2I1HWY0</accession>
<gene>
    <name evidence="1" type="ORF">RhiirA4_492065</name>
</gene>
<sequence>EELEEVSEDFKASVNWTRYKKWIEDGEPFVEHDELIDLIVDRKIENESQRRPTGIFFH</sequence>
<protein>
    <submittedName>
        <fullName evidence="1">Uncharacterized protein</fullName>
    </submittedName>
</protein>
<comment type="caution">
    <text evidence="1">The sequence shown here is derived from an EMBL/GenBank/DDBJ whole genome shotgun (WGS) entry which is preliminary data.</text>
</comment>
<organism evidence="1 2">
    <name type="scientific">Rhizophagus irregularis</name>
    <dbReference type="NCBI Taxonomy" id="588596"/>
    <lineage>
        <taxon>Eukaryota</taxon>
        <taxon>Fungi</taxon>
        <taxon>Fungi incertae sedis</taxon>
        <taxon>Mucoromycota</taxon>
        <taxon>Glomeromycotina</taxon>
        <taxon>Glomeromycetes</taxon>
        <taxon>Glomerales</taxon>
        <taxon>Glomeraceae</taxon>
        <taxon>Rhizophagus</taxon>
    </lineage>
</organism>
<evidence type="ECO:0000313" key="1">
    <source>
        <dbReference type="EMBL" id="PKY63375.1"/>
    </source>
</evidence>